<accession>A0AAN9HUB0</accession>
<dbReference type="PANTHER" id="PTHR33710">
    <property type="entry name" value="BNAC02G09200D PROTEIN"/>
    <property type="match status" value="1"/>
</dbReference>
<gene>
    <name evidence="1" type="ORF">RIF29_33854</name>
</gene>
<sequence length="143" mass="16555">MKDCNLVDLGFKGNPYTWARRRGDGTYIYERLDRFLACNLWKGFSKDIEVSHLSSPVSDHESILLSFEFAPRERRLQGKSHRFFFETMWAGFEECEPFESWVLGGMSNGSLLSIASKLQLTGLNLQNWSKRTLPIISKELKEL</sequence>
<dbReference type="SUPFAM" id="SSF56219">
    <property type="entry name" value="DNase I-like"/>
    <property type="match status" value="1"/>
</dbReference>
<dbReference type="InterPro" id="IPR036691">
    <property type="entry name" value="Endo/exonu/phosph_ase_sf"/>
</dbReference>
<dbReference type="Proteomes" id="UP001372338">
    <property type="component" value="Unassembled WGS sequence"/>
</dbReference>
<dbReference type="EMBL" id="JAYWIO010000007">
    <property type="protein sequence ID" value="KAK7251003.1"/>
    <property type="molecule type" value="Genomic_DNA"/>
</dbReference>
<reference evidence="1 2" key="1">
    <citation type="submission" date="2024-01" db="EMBL/GenBank/DDBJ databases">
        <title>The genomes of 5 underutilized Papilionoideae crops provide insights into root nodulation and disease resistanc.</title>
        <authorList>
            <person name="Yuan L."/>
        </authorList>
    </citation>
    <scope>NUCLEOTIDE SEQUENCE [LARGE SCALE GENOMIC DNA]</scope>
    <source>
        <strain evidence="1">ZHUSHIDOU_FW_LH</strain>
        <tissue evidence="1">Leaf</tissue>
    </source>
</reference>
<proteinExistence type="predicted"/>
<evidence type="ECO:0000313" key="2">
    <source>
        <dbReference type="Proteomes" id="UP001372338"/>
    </source>
</evidence>
<evidence type="ECO:0008006" key="3">
    <source>
        <dbReference type="Google" id="ProtNLM"/>
    </source>
</evidence>
<dbReference type="PANTHER" id="PTHR33710:SF86">
    <property type="entry name" value="VIRAL MOVEMENT PROTEIN"/>
    <property type="match status" value="1"/>
</dbReference>
<evidence type="ECO:0000313" key="1">
    <source>
        <dbReference type="EMBL" id="KAK7251003.1"/>
    </source>
</evidence>
<comment type="caution">
    <text evidence="1">The sequence shown here is derived from an EMBL/GenBank/DDBJ whole genome shotgun (WGS) entry which is preliminary data.</text>
</comment>
<keyword evidence="2" id="KW-1185">Reference proteome</keyword>
<organism evidence="1 2">
    <name type="scientific">Crotalaria pallida</name>
    <name type="common">Smooth rattlebox</name>
    <name type="synonym">Crotalaria striata</name>
    <dbReference type="NCBI Taxonomy" id="3830"/>
    <lineage>
        <taxon>Eukaryota</taxon>
        <taxon>Viridiplantae</taxon>
        <taxon>Streptophyta</taxon>
        <taxon>Embryophyta</taxon>
        <taxon>Tracheophyta</taxon>
        <taxon>Spermatophyta</taxon>
        <taxon>Magnoliopsida</taxon>
        <taxon>eudicotyledons</taxon>
        <taxon>Gunneridae</taxon>
        <taxon>Pentapetalae</taxon>
        <taxon>rosids</taxon>
        <taxon>fabids</taxon>
        <taxon>Fabales</taxon>
        <taxon>Fabaceae</taxon>
        <taxon>Papilionoideae</taxon>
        <taxon>50 kb inversion clade</taxon>
        <taxon>genistoids sensu lato</taxon>
        <taxon>core genistoids</taxon>
        <taxon>Crotalarieae</taxon>
        <taxon>Crotalaria</taxon>
    </lineage>
</organism>
<protein>
    <recommendedName>
        <fullName evidence="3">Endonuclease/exonuclease/phosphatase domain-containing protein</fullName>
    </recommendedName>
</protein>
<name>A0AAN9HUB0_CROPI</name>
<dbReference type="AlphaFoldDB" id="A0AAN9HUB0"/>